<keyword evidence="2" id="KW-1185">Reference proteome</keyword>
<comment type="caution">
    <text evidence="1">The sequence shown here is derived from an EMBL/GenBank/DDBJ whole genome shotgun (WGS) entry which is preliminary data.</text>
</comment>
<dbReference type="EMBL" id="JBHSSW010000012">
    <property type="protein sequence ID" value="MFC6198347.1"/>
    <property type="molecule type" value="Genomic_DNA"/>
</dbReference>
<dbReference type="RefSeq" id="WP_377378483.1">
    <property type="nucleotide sequence ID" value="NZ_JBHSSW010000012.1"/>
</dbReference>
<accession>A0ABW1SA18</accession>
<protein>
    <submittedName>
        <fullName evidence="1">Uncharacterized protein</fullName>
    </submittedName>
</protein>
<dbReference type="Proteomes" id="UP001596303">
    <property type="component" value="Unassembled WGS sequence"/>
</dbReference>
<proteinExistence type="predicted"/>
<gene>
    <name evidence="1" type="ORF">ACFQDM_09665</name>
</gene>
<name>A0ABW1SA18_9PROT</name>
<sequence>MSGAVIQHIQVAAAHDGVAELIVTLQFENGGRSLVTLDDYATHRLMELSGVEKAEALVGTGWEHVRDALAASSARYMTENI</sequence>
<evidence type="ECO:0000313" key="2">
    <source>
        <dbReference type="Proteomes" id="UP001596303"/>
    </source>
</evidence>
<reference evidence="2" key="1">
    <citation type="journal article" date="2019" name="Int. J. Syst. Evol. Microbiol.">
        <title>The Global Catalogue of Microorganisms (GCM) 10K type strain sequencing project: providing services to taxonomists for standard genome sequencing and annotation.</title>
        <authorList>
            <consortium name="The Broad Institute Genomics Platform"/>
            <consortium name="The Broad Institute Genome Sequencing Center for Infectious Disease"/>
            <person name="Wu L."/>
            <person name="Ma J."/>
        </authorList>
    </citation>
    <scope>NUCLEOTIDE SEQUENCE [LARGE SCALE GENOMIC DNA]</scope>
    <source>
        <strain evidence="2">CGMCC-1.15741</strain>
    </source>
</reference>
<organism evidence="1 2">
    <name type="scientific">Ponticaulis profundi</name>
    <dbReference type="NCBI Taxonomy" id="2665222"/>
    <lineage>
        <taxon>Bacteria</taxon>
        <taxon>Pseudomonadati</taxon>
        <taxon>Pseudomonadota</taxon>
        <taxon>Alphaproteobacteria</taxon>
        <taxon>Hyphomonadales</taxon>
        <taxon>Hyphomonadaceae</taxon>
        <taxon>Ponticaulis</taxon>
    </lineage>
</organism>
<evidence type="ECO:0000313" key="1">
    <source>
        <dbReference type="EMBL" id="MFC6198347.1"/>
    </source>
</evidence>